<evidence type="ECO:0000313" key="1">
    <source>
        <dbReference type="EMBL" id="KAI0062570.1"/>
    </source>
</evidence>
<dbReference type="Proteomes" id="UP000814140">
    <property type="component" value="Unassembled WGS sequence"/>
</dbReference>
<reference evidence="1" key="1">
    <citation type="submission" date="2021-03" db="EMBL/GenBank/DDBJ databases">
        <authorList>
            <consortium name="DOE Joint Genome Institute"/>
            <person name="Ahrendt S."/>
            <person name="Looney B.P."/>
            <person name="Miyauchi S."/>
            <person name="Morin E."/>
            <person name="Drula E."/>
            <person name="Courty P.E."/>
            <person name="Chicoki N."/>
            <person name="Fauchery L."/>
            <person name="Kohler A."/>
            <person name="Kuo A."/>
            <person name="Labutti K."/>
            <person name="Pangilinan J."/>
            <person name="Lipzen A."/>
            <person name="Riley R."/>
            <person name="Andreopoulos W."/>
            <person name="He G."/>
            <person name="Johnson J."/>
            <person name="Barry K.W."/>
            <person name="Grigoriev I.V."/>
            <person name="Nagy L."/>
            <person name="Hibbett D."/>
            <person name="Henrissat B."/>
            <person name="Matheny P.B."/>
            <person name="Labbe J."/>
            <person name="Martin F."/>
        </authorList>
    </citation>
    <scope>NUCLEOTIDE SEQUENCE</scope>
    <source>
        <strain evidence="1">HHB10654</strain>
    </source>
</reference>
<protein>
    <submittedName>
        <fullName evidence="1">Uncharacterized protein</fullName>
    </submittedName>
</protein>
<name>A0ACB8T1H6_9AGAM</name>
<gene>
    <name evidence="1" type="ORF">BV25DRAFT_645503</name>
</gene>
<organism evidence="1 2">
    <name type="scientific">Artomyces pyxidatus</name>
    <dbReference type="NCBI Taxonomy" id="48021"/>
    <lineage>
        <taxon>Eukaryota</taxon>
        <taxon>Fungi</taxon>
        <taxon>Dikarya</taxon>
        <taxon>Basidiomycota</taxon>
        <taxon>Agaricomycotina</taxon>
        <taxon>Agaricomycetes</taxon>
        <taxon>Russulales</taxon>
        <taxon>Auriscalpiaceae</taxon>
        <taxon>Artomyces</taxon>
    </lineage>
</organism>
<accession>A0ACB8T1H6</accession>
<evidence type="ECO:0000313" key="2">
    <source>
        <dbReference type="Proteomes" id="UP000814140"/>
    </source>
</evidence>
<comment type="caution">
    <text evidence="1">The sequence shown here is derived from an EMBL/GenBank/DDBJ whole genome shotgun (WGS) entry which is preliminary data.</text>
</comment>
<keyword evidence="2" id="KW-1185">Reference proteome</keyword>
<sequence length="489" mass="55550">MMASSSSLPSLQTEIVLMIMEELDVRSLLAMQATCRRFRAMRSLGTDYTIELASGGVQDNPVSSSSTAARLQMLRTHQKSWGSLTWTAEFPLPPVHSPGTNSRTHYFGDMAACIVWDEMPTSVCITQLPSQLRGIEYRRWKLEFPFCTYPLPTIHFRSLSTGRHHMSALRPDIEILDLSPEGKTGEICGNYVALSWTTERHERFLNVWNWRTGRAELELVFIFLSFAPLITQSREQATGGKQHDRRVQYFSFLDANHIMVFITRADGPHLSASRTRLHVYRLGHTRGCWEFVLPRLPNMVLTRVSFERNTACYRRSARHATPFLADGTRLISIRMTASNPPTQRVFEFQMLSQALISHIGGLETVIAWEKWGSSLRTTTHVRSSIHGARAVHVEKRKYRDGSVKLVAAVSDYHPLRVGRAILAGEVAKPHAVAQATDRSRSYLPRIMKKVVLPEEWTHLDAFQMVEDGFVATIRRGLHGVQAEDLYLTF</sequence>
<dbReference type="EMBL" id="MU277207">
    <property type="protein sequence ID" value="KAI0062570.1"/>
    <property type="molecule type" value="Genomic_DNA"/>
</dbReference>
<proteinExistence type="predicted"/>
<reference evidence="1" key="2">
    <citation type="journal article" date="2022" name="New Phytol.">
        <title>Evolutionary transition to the ectomycorrhizal habit in the genomes of a hyperdiverse lineage of mushroom-forming fungi.</title>
        <authorList>
            <person name="Looney B."/>
            <person name="Miyauchi S."/>
            <person name="Morin E."/>
            <person name="Drula E."/>
            <person name="Courty P.E."/>
            <person name="Kohler A."/>
            <person name="Kuo A."/>
            <person name="LaButti K."/>
            <person name="Pangilinan J."/>
            <person name="Lipzen A."/>
            <person name="Riley R."/>
            <person name="Andreopoulos W."/>
            <person name="He G."/>
            <person name="Johnson J."/>
            <person name="Nolan M."/>
            <person name="Tritt A."/>
            <person name="Barry K.W."/>
            <person name="Grigoriev I.V."/>
            <person name="Nagy L.G."/>
            <person name="Hibbett D."/>
            <person name="Henrissat B."/>
            <person name="Matheny P.B."/>
            <person name="Labbe J."/>
            <person name="Martin F.M."/>
        </authorList>
    </citation>
    <scope>NUCLEOTIDE SEQUENCE</scope>
    <source>
        <strain evidence="1">HHB10654</strain>
    </source>
</reference>